<evidence type="ECO:0000256" key="3">
    <source>
        <dbReference type="ARBA" id="ARBA00022723"/>
    </source>
</evidence>
<organism evidence="7">
    <name type="scientific">candidate division WOR-3 bacterium</name>
    <dbReference type="NCBI Taxonomy" id="2052148"/>
    <lineage>
        <taxon>Bacteria</taxon>
        <taxon>Bacteria division WOR-3</taxon>
    </lineage>
</organism>
<sequence length="163" mass="18815">MVCLYQQEGLDFSDLIGDILKKQFNLSLFNCGKFKVPSETFNPLRDQYEASEIIESLMNYYNNRCDKHLVIVDVDIYTPRFNFIFGLADTNRNVAIVSIHRLSKNGSLKERLAKEVIHELGHILGLNHCSNQTCVMYFSNTIDDTDRKGIDLCEKCRRKIEGI</sequence>
<dbReference type="NCBIfam" id="NF033823">
    <property type="entry name" value="archmetzin"/>
    <property type="match status" value="1"/>
</dbReference>
<dbReference type="InterPro" id="IPR024079">
    <property type="entry name" value="MetalloPept_cat_dom_sf"/>
</dbReference>
<keyword evidence="5" id="KW-0862">Zinc</keyword>
<comment type="cofactor">
    <cofactor evidence="1">
        <name>Zn(2+)</name>
        <dbReference type="ChEBI" id="CHEBI:29105"/>
    </cofactor>
</comment>
<dbReference type="GO" id="GO:0008237">
    <property type="term" value="F:metallopeptidase activity"/>
    <property type="evidence" value="ECO:0007669"/>
    <property type="project" value="UniProtKB-KW"/>
</dbReference>
<evidence type="ECO:0000313" key="7">
    <source>
        <dbReference type="EMBL" id="HHS62270.1"/>
    </source>
</evidence>
<dbReference type="EMBL" id="DTHJ01000033">
    <property type="protein sequence ID" value="HHS62270.1"/>
    <property type="molecule type" value="Genomic_DNA"/>
</dbReference>
<dbReference type="Gene3D" id="3.40.390.10">
    <property type="entry name" value="Collagenase (Catalytic Domain)"/>
    <property type="match status" value="1"/>
</dbReference>
<name>A0A7C6AG30_UNCW3</name>
<keyword evidence="6 7" id="KW-0482">Metalloprotease</keyword>
<dbReference type="GO" id="GO:0006508">
    <property type="term" value="P:proteolysis"/>
    <property type="evidence" value="ECO:0007669"/>
    <property type="project" value="UniProtKB-KW"/>
</dbReference>
<evidence type="ECO:0000256" key="6">
    <source>
        <dbReference type="ARBA" id="ARBA00023049"/>
    </source>
</evidence>
<dbReference type="InterPro" id="IPR012962">
    <property type="entry name" value="Pept_M54_archaemetzincn"/>
</dbReference>
<protein>
    <submittedName>
        <fullName evidence="7">Matrixin family metalloprotease</fullName>
    </submittedName>
</protein>
<evidence type="ECO:0000256" key="4">
    <source>
        <dbReference type="ARBA" id="ARBA00022801"/>
    </source>
</evidence>
<keyword evidence="2 7" id="KW-0645">Protease</keyword>
<evidence type="ECO:0000256" key="1">
    <source>
        <dbReference type="ARBA" id="ARBA00001947"/>
    </source>
</evidence>
<comment type="caution">
    <text evidence="7">The sequence shown here is derived from an EMBL/GenBank/DDBJ whole genome shotgun (WGS) entry which is preliminary data.</text>
</comment>
<evidence type="ECO:0000256" key="2">
    <source>
        <dbReference type="ARBA" id="ARBA00022670"/>
    </source>
</evidence>
<dbReference type="PANTHER" id="PTHR15910:SF1">
    <property type="entry name" value="ARCHAEMETZINCIN-2"/>
    <property type="match status" value="1"/>
</dbReference>
<dbReference type="SUPFAM" id="SSF55486">
    <property type="entry name" value="Metalloproteases ('zincins'), catalytic domain"/>
    <property type="match status" value="1"/>
</dbReference>
<dbReference type="PIRSF" id="PIRSF005785">
    <property type="entry name" value="Zn-prot_arch"/>
    <property type="match status" value="1"/>
</dbReference>
<accession>A0A7C6AG30</accession>
<gene>
    <name evidence="7" type="ORF">ENV70_01460</name>
</gene>
<dbReference type="AlphaFoldDB" id="A0A7C6AG30"/>
<dbReference type="CDD" id="cd11375">
    <property type="entry name" value="Peptidase_M54"/>
    <property type="match status" value="1"/>
</dbReference>
<proteinExistence type="predicted"/>
<dbReference type="GO" id="GO:0008270">
    <property type="term" value="F:zinc ion binding"/>
    <property type="evidence" value="ECO:0007669"/>
    <property type="project" value="InterPro"/>
</dbReference>
<reference evidence="7" key="1">
    <citation type="journal article" date="2020" name="mSystems">
        <title>Genome- and Community-Level Interaction Insights into Carbon Utilization and Element Cycling Functions of Hydrothermarchaeota in Hydrothermal Sediment.</title>
        <authorList>
            <person name="Zhou Z."/>
            <person name="Liu Y."/>
            <person name="Xu W."/>
            <person name="Pan J."/>
            <person name="Luo Z.H."/>
            <person name="Li M."/>
        </authorList>
    </citation>
    <scope>NUCLEOTIDE SEQUENCE [LARGE SCALE GENOMIC DNA]</scope>
    <source>
        <strain evidence="7">SpSt-783</strain>
    </source>
</reference>
<evidence type="ECO:0000256" key="5">
    <source>
        <dbReference type="ARBA" id="ARBA00022833"/>
    </source>
</evidence>
<keyword evidence="3" id="KW-0479">Metal-binding</keyword>
<dbReference type="PANTHER" id="PTHR15910">
    <property type="entry name" value="ARCHAEMETZINCIN"/>
    <property type="match status" value="1"/>
</dbReference>
<keyword evidence="4" id="KW-0378">Hydrolase</keyword>
<dbReference type="Pfam" id="PF07998">
    <property type="entry name" value="Peptidase_M54"/>
    <property type="match status" value="1"/>
</dbReference>
<dbReference type="InterPro" id="IPR012091">
    <property type="entry name" value="Pept_M54_archaemetzncn_arc/bac"/>
</dbReference>